<proteinExistence type="inferred from homology"/>
<evidence type="ECO:0000259" key="8">
    <source>
        <dbReference type="Pfam" id="PF25954"/>
    </source>
</evidence>
<dbReference type="NCBIfam" id="TIGR01730">
    <property type="entry name" value="RND_mfp"/>
    <property type="match status" value="1"/>
</dbReference>
<dbReference type="InterPro" id="IPR045800">
    <property type="entry name" value="HMBD"/>
</dbReference>
<feature type="domain" description="CusB-like barrel-sandwich hybrid" evidence="7">
    <location>
        <begin position="133"/>
        <end position="248"/>
    </location>
</feature>
<evidence type="ECO:0000259" key="9">
    <source>
        <dbReference type="Pfam" id="PF25975"/>
    </source>
</evidence>
<dbReference type="InterPro" id="IPR006143">
    <property type="entry name" value="RND_pump_MFP"/>
</dbReference>
<dbReference type="Gene3D" id="6.10.140.730">
    <property type="match status" value="1"/>
</dbReference>
<keyword evidence="10" id="KW-0614">Plasmid</keyword>
<evidence type="ECO:0000313" key="10">
    <source>
        <dbReference type="EMBL" id="AXK00509.1"/>
    </source>
</evidence>
<dbReference type="GO" id="GO:0046914">
    <property type="term" value="F:transition metal ion binding"/>
    <property type="evidence" value="ECO:0007669"/>
    <property type="project" value="TreeGrafter"/>
</dbReference>
<evidence type="ECO:0000256" key="2">
    <source>
        <dbReference type="ARBA" id="ARBA00022448"/>
    </source>
</evidence>
<dbReference type="GO" id="GO:0060003">
    <property type="term" value="P:copper ion export"/>
    <property type="evidence" value="ECO:0007669"/>
    <property type="project" value="TreeGrafter"/>
</dbReference>
<accession>A0A499RFU1</accession>
<dbReference type="Pfam" id="PF25954">
    <property type="entry name" value="Beta-barrel_RND_2"/>
    <property type="match status" value="1"/>
</dbReference>
<dbReference type="EMBL" id="MH220286">
    <property type="protein sequence ID" value="AXK00509.1"/>
    <property type="molecule type" value="Genomic_DNA"/>
</dbReference>
<evidence type="ECO:0000256" key="4">
    <source>
        <dbReference type="ARBA" id="ARBA00023065"/>
    </source>
</evidence>
<protein>
    <submittedName>
        <fullName evidence="10">Efflux RND transporter periplasmic adaptor subunit</fullName>
    </submittedName>
</protein>
<dbReference type="Pfam" id="PF25975">
    <property type="entry name" value="CzcB_C"/>
    <property type="match status" value="1"/>
</dbReference>
<dbReference type="InterPro" id="IPR058790">
    <property type="entry name" value="BSH_CusB"/>
</dbReference>
<dbReference type="PANTHER" id="PTHR30097:SF15">
    <property type="entry name" value="CATION EFFLUX SYSTEM PROTEIN CUSB"/>
    <property type="match status" value="1"/>
</dbReference>
<dbReference type="Gene3D" id="2.40.30.170">
    <property type="match status" value="1"/>
</dbReference>
<dbReference type="Pfam" id="PF25869">
    <property type="entry name" value="3HB_CusB"/>
    <property type="match status" value="1"/>
</dbReference>
<dbReference type="PANTHER" id="PTHR30097">
    <property type="entry name" value="CATION EFFLUX SYSTEM PROTEIN CUSB"/>
    <property type="match status" value="1"/>
</dbReference>
<evidence type="ECO:0000259" key="5">
    <source>
        <dbReference type="Pfam" id="PF19335"/>
    </source>
</evidence>
<dbReference type="InterPro" id="IPR051909">
    <property type="entry name" value="MFP_Cation_Efflux"/>
</dbReference>
<geneLocation type="plasmid" evidence="10">
    <name>pRIVM0051_IMP-4</name>
</geneLocation>
<dbReference type="Gene3D" id="2.40.50.320">
    <property type="entry name" value="Copper binding periplasmic protein CusF"/>
    <property type="match status" value="1"/>
</dbReference>
<name>A0A499RFU1_9GAMM</name>
<evidence type="ECO:0000256" key="3">
    <source>
        <dbReference type="ARBA" id="ARBA00022729"/>
    </source>
</evidence>
<dbReference type="RefSeq" id="WP_171265525.1">
    <property type="nucleotide sequence ID" value="NZ_MH220286.1"/>
</dbReference>
<dbReference type="FunFam" id="2.40.30.170:FF:000010">
    <property type="entry name" value="Efflux RND transporter periplasmic adaptor subunit"/>
    <property type="match status" value="1"/>
</dbReference>
<dbReference type="Pfam" id="PF25919">
    <property type="entry name" value="BSH_CusB"/>
    <property type="match status" value="1"/>
</dbReference>
<dbReference type="GO" id="GO:0030288">
    <property type="term" value="C:outer membrane-bounded periplasmic space"/>
    <property type="evidence" value="ECO:0007669"/>
    <property type="project" value="TreeGrafter"/>
</dbReference>
<dbReference type="GO" id="GO:0016020">
    <property type="term" value="C:membrane"/>
    <property type="evidence" value="ECO:0007669"/>
    <property type="project" value="InterPro"/>
</dbReference>
<sequence>MLRNKLAVTVIGVATISLVAGGGAGYWIAHQKDNPQSTLAGQQQDAKVLYWYDPMKPEHHFDKPGKSPFMDMQLVPKYADENTAMTDESRPTVKIDPSLQQNLAIRYGTVEQAVIGNAMFTNGILQANERQTAILQTRASGFVQRVYGHAVGDMVTEGSPIADISIPEWTGEQTEFLAVLRTGNRSLIQASRQRLQLLGIPQNVIHQVERTRRVQSNITLQAPISGFIDSLEVRNGMALAMGQTLAIIKGINPIWLEAAIPETQIAGIKRGSKVEVTFTAYPQIVSGKVIDILPTLDTTSRTIKVRIELPNKEAQLKPGMFASVKLSSNPQSSLIVPEQAVIRTGTRNIVIVAHEQGRFEPVVVQLGQSDGNKIAILEGLKVGQKVVISGQFLIDSEANLQGVLDKLNTGKSITPSQAVKTSKYQGIGKVEKVTAQEVTISHQAIPELGWGAMTMSFKQPVQPFTQIQQGDQVNFSFTKVGDAYVISDISKMSMASLKN</sequence>
<dbReference type="SUPFAM" id="SSF111369">
    <property type="entry name" value="HlyD-like secretion proteins"/>
    <property type="match status" value="1"/>
</dbReference>
<dbReference type="GO" id="GO:0022857">
    <property type="term" value="F:transmembrane transporter activity"/>
    <property type="evidence" value="ECO:0007669"/>
    <property type="project" value="InterPro"/>
</dbReference>
<dbReference type="Pfam" id="PF11604">
    <property type="entry name" value="CusF_Ec"/>
    <property type="match status" value="1"/>
</dbReference>
<dbReference type="FunFam" id="2.40.420.20:FF:000003">
    <property type="entry name" value="Cation efflux system protein cusB"/>
    <property type="match status" value="1"/>
</dbReference>
<dbReference type="AlphaFoldDB" id="A0A499RFU1"/>
<dbReference type="Pfam" id="PF19335">
    <property type="entry name" value="HMBD"/>
    <property type="match status" value="1"/>
</dbReference>
<keyword evidence="2" id="KW-0813">Transport</keyword>
<evidence type="ECO:0000259" key="6">
    <source>
        <dbReference type="Pfam" id="PF25869"/>
    </source>
</evidence>
<dbReference type="Gene3D" id="2.40.420.20">
    <property type="match status" value="1"/>
</dbReference>
<dbReference type="InterPro" id="IPR021647">
    <property type="entry name" value="CusF_Ec"/>
</dbReference>
<reference evidence="10" key="1">
    <citation type="submission" date="2018-04" db="EMBL/GenBank/DDBJ databases">
        <title>Submission of carbapenemase encoding plasmids from multiple species.</title>
        <authorList>
            <person name="Witteveen S."/>
            <person name="Landman F."/>
        </authorList>
    </citation>
    <scope>NUCLEOTIDE SEQUENCE</scope>
    <source>
        <strain evidence="10">RIVM0051</strain>
        <plasmid evidence="10">pRIVM0051_IMP-4</plasmid>
    </source>
</reference>
<keyword evidence="3" id="KW-0732">Signal</keyword>
<feature type="domain" description="CusB-like beta-barrel" evidence="8">
    <location>
        <begin position="253"/>
        <end position="328"/>
    </location>
</feature>
<keyword evidence="4" id="KW-0406">Ion transport</keyword>
<dbReference type="InterPro" id="IPR058649">
    <property type="entry name" value="CzcB_C"/>
</dbReference>
<evidence type="ECO:0000256" key="1">
    <source>
        <dbReference type="ARBA" id="ARBA00009477"/>
    </source>
</evidence>
<evidence type="ECO:0000259" key="7">
    <source>
        <dbReference type="Pfam" id="PF25919"/>
    </source>
</evidence>
<comment type="similarity">
    <text evidence="1">Belongs to the membrane fusion protein (MFP) (TC 8.A.1) family.</text>
</comment>
<dbReference type="InterPro" id="IPR058791">
    <property type="entry name" value="3HB_CusB"/>
</dbReference>
<feature type="domain" description="CzcB-like C-terminal circularly permuted SH3-like" evidence="9">
    <location>
        <begin position="335"/>
        <end position="394"/>
    </location>
</feature>
<feature type="domain" description="CusB-like three alpha-helical bundle" evidence="6">
    <location>
        <begin position="168"/>
        <end position="216"/>
    </location>
</feature>
<feature type="domain" description="Heavy metal binding" evidence="5">
    <location>
        <begin position="50"/>
        <end position="77"/>
    </location>
</feature>
<organism evidence="10">
    <name type="scientific">Acinetobacter ursingii</name>
    <dbReference type="NCBI Taxonomy" id="108980"/>
    <lineage>
        <taxon>Bacteria</taxon>
        <taxon>Pseudomonadati</taxon>
        <taxon>Pseudomonadota</taxon>
        <taxon>Gammaproteobacteria</taxon>
        <taxon>Moraxellales</taxon>
        <taxon>Moraxellaceae</taxon>
        <taxon>Acinetobacter</taxon>
    </lineage>
</organism>
<dbReference type="InterPro" id="IPR042230">
    <property type="entry name" value="CusF_sf"/>
</dbReference>
<dbReference type="GO" id="GO:0015679">
    <property type="term" value="P:plasma membrane copper ion transport"/>
    <property type="evidence" value="ECO:0007669"/>
    <property type="project" value="TreeGrafter"/>
</dbReference>
<dbReference type="InterPro" id="IPR058792">
    <property type="entry name" value="Beta-barrel_RND_2"/>
</dbReference>